<dbReference type="Gene3D" id="3.40.630.30">
    <property type="match status" value="1"/>
</dbReference>
<dbReference type="Proteomes" id="UP000800096">
    <property type="component" value="Unassembled WGS sequence"/>
</dbReference>
<dbReference type="PANTHER" id="PTHR47542">
    <property type="entry name" value="ACYL-COA N-ACYLTRANSFERASES (NAT) SUPERFAMILY PROTEIN"/>
    <property type="match status" value="1"/>
</dbReference>
<proteinExistence type="predicted"/>
<dbReference type="EMBL" id="ML979132">
    <property type="protein sequence ID" value="KAF1921906.1"/>
    <property type="molecule type" value="Genomic_DNA"/>
</dbReference>
<name>A0A6A5R559_AMPQU</name>
<dbReference type="OrthoDB" id="41532at2759"/>
<keyword evidence="3" id="KW-1185">Reference proteome</keyword>
<protein>
    <submittedName>
        <fullName evidence="2">Acetyltransferas-like protein</fullName>
    </submittedName>
</protein>
<dbReference type="InterPro" id="IPR000182">
    <property type="entry name" value="GNAT_dom"/>
</dbReference>
<sequence>MSSAGTAPSLPPGVIVKEHASLPSKQRAIVAAKVARLEKKIFPANEGFDYDVELKKKNIGLLLAFKEGDVVAYLVNQRIKRMVWLHKLCVIEQERQKGIAKCLMHALCQQTGKSGGESIQLWVDEHREPARALYSALGFRQIELRQAYYAPGRAGLKMELAIGM</sequence>
<feature type="domain" description="N-acetyltransferase" evidence="1">
    <location>
        <begin position="20"/>
        <end position="163"/>
    </location>
</feature>
<dbReference type="InterPro" id="IPR016181">
    <property type="entry name" value="Acyl_CoA_acyltransferase"/>
</dbReference>
<dbReference type="SUPFAM" id="SSF55729">
    <property type="entry name" value="Acyl-CoA N-acyltransferases (Nat)"/>
    <property type="match status" value="1"/>
</dbReference>
<dbReference type="Pfam" id="PF00583">
    <property type="entry name" value="Acetyltransf_1"/>
    <property type="match status" value="1"/>
</dbReference>
<dbReference type="GO" id="GO:0016747">
    <property type="term" value="F:acyltransferase activity, transferring groups other than amino-acyl groups"/>
    <property type="evidence" value="ECO:0007669"/>
    <property type="project" value="InterPro"/>
</dbReference>
<reference evidence="2" key="1">
    <citation type="journal article" date="2020" name="Stud. Mycol.">
        <title>101 Dothideomycetes genomes: a test case for predicting lifestyles and emergence of pathogens.</title>
        <authorList>
            <person name="Haridas S."/>
            <person name="Albert R."/>
            <person name="Binder M."/>
            <person name="Bloem J."/>
            <person name="Labutti K."/>
            <person name="Salamov A."/>
            <person name="Andreopoulos B."/>
            <person name="Baker S."/>
            <person name="Barry K."/>
            <person name="Bills G."/>
            <person name="Bluhm B."/>
            <person name="Cannon C."/>
            <person name="Castanera R."/>
            <person name="Culley D."/>
            <person name="Daum C."/>
            <person name="Ezra D."/>
            <person name="Gonzalez J."/>
            <person name="Henrissat B."/>
            <person name="Kuo A."/>
            <person name="Liang C."/>
            <person name="Lipzen A."/>
            <person name="Lutzoni F."/>
            <person name="Magnuson J."/>
            <person name="Mondo S."/>
            <person name="Nolan M."/>
            <person name="Ohm R."/>
            <person name="Pangilinan J."/>
            <person name="Park H.-J."/>
            <person name="Ramirez L."/>
            <person name="Alfaro M."/>
            <person name="Sun H."/>
            <person name="Tritt A."/>
            <person name="Yoshinaga Y."/>
            <person name="Zwiers L.-H."/>
            <person name="Turgeon B."/>
            <person name="Goodwin S."/>
            <person name="Spatafora J."/>
            <person name="Crous P."/>
            <person name="Grigoriev I."/>
        </authorList>
    </citation>
    <scope>NUCLEOTIDE SEQUENCE</scope>
    <source>
        <strain evidence="2">HMLAC05119</strain>
    </source>
</reference>
<dbReference type="AlphaFoldDB" id="A0A6A5R559"/>
<dbReference type="PROSITE" id="PS51186">
    <property type="entry name" value="GNAT"/>
    <property type="match status" value="1"/>
</dbReference>
<organism evidence="2 3">
    <name type="scientific">Ampelomyces quisqualis</name>
    <name type="common">Powdery mildew agent</name>
    <dbReference type="NCBI Taxonomy" id="50730"/>
    <lineage>
        <taxon>Eukaryota</taxon>
        <taxon>Fungi</taxon>
        <taxon>Dikarya</taxon>
        <taxon>Ascomycota</taxon>
        <taxon>Pezizomycotina</taxon>
        <taxon>Dothideomycetes</taxon>
        <taxon>Pleosporomycetidae</taxon>
        <taxon>Pleosporales</taxon>
        <taxon>Pleosporineae</taxon>
        <taxon>Phaeosphaeriaceae</taxon>
        <taxon>Ampelomyces</taxon>
    </lineage>
</organism>
<dbReference type="PANTHER" id="PTHR47542:SF2">
    <property type="entry name" value="ACYL-COA N-ACYLTRANSFERASES (NAT) SUPERFAMILY PROTEIN"/>
    <property type="match status" value="1"/>
</dbReference>
<evidence type="ECO:0000313" key="3">
    <source>
        <dbReference type="Proteomes" id="UP000800096"/>
    </source>
</evidence>
<evidence type="ECO:0000259" key="1">
    <source>
        <dbReference type="PROSITE" id="PS51186"/>
    </source>
</evidence>
<dbReference type="CDD" id="cd04301">
    <property type="entry name" value="NAT_SF"/>
    <property type="match status" value="1"/>
</dbReference>
<accession>A0A6A5R559</accession>
<gene>
    <name evidence="2" type="ORF">BDU57DRAFT_65668</name>
</gene>
<evidence type="ECO:0000313" key="2">
    <source>
        <dbReference type="EMBL" id="KAF1921906.1"/>
    </source>
</evidence>